<proteinExistence type="inferred from homology"/>
<keyword evidence="4" id="KW-0489">Methyltransferase</keyword>
<dbReference type="GO" id="GO:0005829">
    <property type="term" value="C:cytosol"/>
    <property type="evidence" value="ECO:0007669"/>
    <property type="project" value="TreeGrafter"/>
</dbReference>
<organism evidence="4 5">
    <name type="scientific">Geodia barretti</name>
    <name type="common">Barrett's horny sponge</name>
    <dbReference type="NCBI Taxonomy" id="519541"/>
    <lineage>
        <taxon>Eukaryota</taxon>
        <taxon>Metazoa</taxon>
        <taxon>Porifera</taxon>
        <taxon>Demospongiae</taxon>
        <taxon>Heteroscleromorpha</taxon>
        <taxon>Tetractinellida</taxon>
        <taxon>Astrophorina</taxon>
        <taxon>Geodiidae</taxon>
        <taxon>Geodia</taxon>
    </lineage>
</organism>
<keyword evidence="1" id="KW-0963">Cytoplasm</keyword>
<dbReference type="PANTHER" id="PTHR31760">
    <property type="entry name" value="S-ADENOSYL-L-METHIONINE-DEPENDENT METHYLTRANSFERASES SUPERFAMILY PROTEIN"/>
    <property type="match status" value="1"/>
</dbReference>
<comment type="caution">
    <text evidence="4">The sequence shown here is derived from an EMBL/GenBank/DDBJ whole genome shotgun (WGS) entry which is preliminary data.</text>
</comment>
<sequence length="225" mass="24001">MQLLAEGAKSLGIQLSKGQLDQFELYYRELAEWNGRSNLTSLIGYEEVQVRHFLDSLTVCLPYGGQAGLGVCALPGVNRVVDIGAGAGFPGLPLKLAFPSVELHLIESVGKKTAFLDHLVGSLGLAGVNIHTGRAEALARLPELRESFDLGAVGGHTVAHKHGGLDAELTEAEFALSELGGRTTGVFPVTLEGLTDDRVVVQFEKAAPTPERYPRRVGIPAKRPL</sequence>
<protein>
    <submittedName>
        <fullName evidence="4">Ribosomal RNA small subunit methyltransferase G</fullName>
    </submittedName>
</protein>
<evidence type="ECO:0000256" key="3">
    <source>
        <dbReference type="ARBA" id="ARBA00022679"/>
    </source>
</evidence>
<dbReference type="InterPro" id="IPR029063">
    <property type="entry name" value="SAM-dependent_MTases_sf"/>
</dbReference>
<dbReference type="AlphaFoldDB" id="A0AA35SLD2"/>
<dbReference type="EMBL" id="CASHTH010002521">
    <property type="protein sequence ID" value="CAI8031157.1"/>
    <property type="molecule type" value="Genomic_DNA"/>
</dbReference>
<dbReference type="SUPFAM" id="SSF53335">
    <property type="entry name" value="S-adenosyl-L-methionine-dependent methyltransferases"/>
    <property type="match status" value="1"/>
</dbReference>
<keyword evidence="2" id="KW-0698">rRNA processing</keyword>
<evidence type="ECO:0000313" key="5">
    <source>
        <dbReference type="Proteomes" id="UP001174909"/>
    </source>
</evidence>
<evidence type="ECO:0000256" key="2">
    <source>
        <dbReference type="ARBA" id="ARBA00022552"/>
    </source>
</evidence>
<reference evidence="4" key="1">
    <citation type="submission" date="2023-03" db="EMBL/GenBank/DDBJ databases">
        <authorList>
            <person name="Steffen K."/>
            <person name="Cardenas P."/>
        </authorList>
    </citation>
    <scope>NUCLEOTIDE SEQUENCE</scope>
</reference>
<keyword evidence="3" id="KW-0808">Transferase</keyword>
<dbReference type="GO" id="GO:0070043">
    <property type="term" value="F:rRNA (guanine-N7-)-methyltransferase activity"/>
    <property type="evidence" value="ECO:0007669"/>
    <property type="project" value="TreeGrafter"/>
</dbReference>
<dbReference type="PANTHER" id="PTHR31760:SF0">
    <property type="entry name" value="S-ADENOSYL-L-METHIONINE-DEPENDENT METHYLTRANSFERASES SUPERFAMILY PROTEIN"/>
    <property type="match status" value="1"/>
</dbReference>
<dbReference type="InterPro" id="IPR003682">
    <property type="entry name" value="rRNA_ssu_MeTfrase_G"/>
</dbReference>
<dbReference type="Gene3D" id="3.40.50.150">
    <property type="entry name" value="Vaccinia Virus protein VP39"/>
    <property type="match status" value="2"/>
</dbReference>
<name>A0AA35SLD2_GEOBA</name>
<dbReference type="Pfam" id="PF02527">
    <property type="entry name" value="GidB"/>
    <property type="match status" value="1"/>
</dbReference>
<evidence type="ECO:0000313" key="4">
    <source>
        <dbReference type="EMBL" id="CAI8031157.1"/>
    </source>
</evidence>
<dbReference type="HAMAP" id="MF_00074">
    <property type="entry name" value="16SrRNA_methyltr_G"/>
    <property type="match status" value="1"/>
</dbReference>
<dbReference type="NCBIfam" id="TIGR00138">
    <property type="entry name" value="rsmG_gidB"/>
    <property type="match status" value="1"/>
</dbReference>
<evidence type="ECO:0000256" key="1">
    <source>
        <dbReference type="ARBA" id="ARBA00022490"/>
    </source>
</evidence>
<accession>A0AA35SLD2</accession>
<keyword evidence="5" id="KW-1185">Reference proteome</keyword>
<gene>
    <name evidence="4" type="ORF">GBAR_LOCUS17676</name>
</gene>
<dbReference type="Proteomes" id="UP001174909">
    <property type="component" value="Unassembled WGS sequence"/>
</dbReference>